<dbReference type="EC" id="2.7.13.3" evidence="2"/>
<feature type="transmembrane region" description="Helical" evidence="9">
    <location>
        <begin position="37"/>
        <end position="59"/>
    </location>
</feature>
<evidence type="ECO:0000259" key="10">
    <source>
        <dbReference type="Pfam" id="PF02518"/>
    </source>
</evidence>
<dbReference type="PANTHER" id="PTHR24421:SF10">
    <property type="entry name" value="NITRATE_NITRITE SENSOR PROTEIN NARQ"/>
    <property type="match status" value="1"/>
</dbReference>
<feature type="transmembrane region" description="Helical" evidence="9">
    <location>
        <begin position="128"/>
        <end position="145"/>
    </location>
</feature>
<dbReference type="Pfam" id="PF02518">
    <property type="entry name" value="HATPase_c"/>
    <property type="match status" value="1"/>
</dbReference>
<dbReference type="InterPro" id="IPR011712">
    <property type="entry name" value="Sig_transdc_His_kin_sub3_dim/P"/>
</dbReference>
<evidence type="ECO:0000256" key="4">
    <source>
        <dbReference type="ARBA" id="ARBA00022679"/>
    </source>
</evidence>
<dbReference type="GO" id="GO:0046983">
    <property type="term" value="F:protein dimerization activity"/>
    <property type="evidence" value="ECO:0007669"/>
    <property type="project" value="InterPro"/>
</dbReference>
<proteinExistence type="predicted"/>
<evidence type="ECO:0000256" key="1">
    <source>
        <dbReference type="ARBA" id="ARBA00000085"/>
    </source>
</evidence>
<dbReference type="SUPFAM" id="SSF55874">
    <property type="entry name" value="ATPase domain of HSP90 chaperone/DNA topoisomerase II/histidine kinase"/>
    <property type="match status" value="1"/>
</dbReference>
<evidence type="ECO:0000313" key="12">
    <source>
        <dbReference type="EMBL" id="TWD82205.1"/>
    </source>
</evidence>
<feature type="domain" description="Histidine kinase/HSP90-like ATPase" evidence="10">
    <location>
        <begin position="282"/>
        <end position="370"/>
    </location>
</feature>
<accession>A0A561BTJ2</accession>
<dbReference type="InterPro" id="IPR003594">
    <property type="entry name" value="HATPase_dom"/>
</dbReference>
<keyword evidence="7" id="KW-0067">ATP-binding</keyword>
<evidence type="ECO:0000256" key="5">
    <source>
        <dbReference type="ARBA" id="ARBA00022741"/>
    </source>
</evidence>
<feature type="domain" description="Signal transduction histidine kinase subgroup 3 dimerisation and phosphoacceptor" evidence="11">
    <location>
        <begin position="177"/>
        <end position="240"/>
    </location>
</feature>
<comment type="catalytic activity">
    <reaction evidence="1">
        <text>ATP + protein L-histidine = ADP + protein N-phospho-L-histidine.</text>
        <dbReference type="EC" id="2.7.13.3"/>
    </reaction>
</comment>
<dbReference type="Gene3D" id="3.30.565.10">
    <property type="entry name" value="Histidine kinase-like ATPase, C-terminal domain"/>
    <property type="match status" value="1"/>
</dbReference>
<dbReference type="GO" id="GO:0005524">
    <property type="term" value="F:ATP binding"/>
    <property type="evidence" value="ECO:0007669"/>
    <property type="project" value="UniProtKB-KW"/>
</dbReference>
<evidence type="ECO:0000313" key="13">
    <source>
        <dbReference type="Proteomes" id="UP000318380"/>
    </source>
</evidence>
<evidence type="ECO:0000256" key="6">
    <source>
        <dbReference type="ARBA" id="ARBA00022777"/>
    </source>
</evidence>
<name>A0A561BTJ2_9ACTN</name>
<dbReference type="InterPro" id="IPR050482">
    <property type="entry name" value="Sensor_HK_TwoCompSys"/>
</dbReference>
<gene>
    <name evidence="12" type="ORF">FB561_3333</name>
</gene>
<dbReference type="GO" id="GO:0016020">
    <property type="term" value="C:membrane"/>
    <property type="evidence" value="ECO:0007669"/>
    <property type="project" value="InterPro"/>
</dbReference>
<evidence type="ECO:0000259" key="11">
    <source>
        <dbReference type="Pfam" id="PF07730"/>
    </source>
</evidence>
<keyword evidence="4" id="KW-0808">Transferase</keyword>
<keyword evidence="9" id="KW-0472">Membrane</keyword>
<keyword evidence="9" id="KW-0812">Transmembrane</keyword>
<evidence type="ECO:0000256" key="2">
    <source>
        <dbReference type="ARBA" id="ARBA00012438"/>
    </source>
</evidence>
<feature type="transmembrane region" description="Helical" evidence="9">
    <location>
        <begin position="95"/>
        <end position="116"/>
    </location>
</feature>
<dbReference type="Pfam" id="PF07730">
    <property type="entry name" value="HisKA_3"/>
    <property type="match status" value="1"/>
</dbReference>
<reference evidence="12 13" key="1">
    <citation type="submission" date="2019-06" db="EMBL/GenBank/DDBJ databases">
        <title>Sequencing the genomes of 1000 actinobacteria strains.</title>
        <authorList>
            <person name="Klenk H.-P."/>
        </authorList>
    </citation>
    <scope>NUCLEOTIDE SEQUENCE [LARGE SCALE GENOMIC DNA]</scope>
    <source>
        <strain evidence="12 13">DSM 24683</strain>
    </source>
</reference>
<evidence type="ECO:0000256" key="9">
    <source>
        <dbReference type="SAM" id="Phobius"/>
    </source>
</evidence>
<dbReference type="PANTHER" id="PTHR24421">
    <property type="entry name" value="NITRATE/NITRITE SENSOR PROTEIN NARX-RELATED"/>
    <property type="match status" value="1"/>
</dbReference>
<dbReference type="CDD" id="cd16917">
    <property type="entry name" value="HATPase_UhpB-NarQ-NarX-like"/>
    <property type="match status" value="1"/>
</dbReference>
<sequence>MTPRAADIALALAVTGVISAAVAAGQASTVPAGPLPYLWAICLGALMLLRRTAPVLVLVLTALGYFAYYSAGFPAIGVAVPIAAAVYSAAEAGHLRIAIVIALTVLTVSTTYRLLIGQSTGYVLGYELVGHAALIAAVVALGSSVRAHRALRERTDQVASLTAHQAILQAEGRTRAERLRLARELHDSIGHCLAVASLHTNVAREANSETDRTHALRLVREAVGEAMTQLRSTVTLLRSSASELDSGTLADIPRLVDAPGAAGYKVELDVAEDLSCSATVEATAFRLVQEAITNTLRHADAGAITVRVVAEGEDRIKVAVSDDGVPARPPSCPAGHGLAGMRERVEAVGGSLEVRATADGWQVTALLPKEDRS</sequence>
<dbReference type="Gene3D" id="1.20.5.1930">
    <property type="match status" value="1"/>
</dbReference>
<keyword evidence="3" id="KW-0597">Phosphoprotein</keyword>
<comment type="caution">
    <text evidence="12">The sequence shown here is derived from an EMBL/GenBank/DDBJ whole genome shotgun (WGS) entry which is preliminary data.</text>
</comment>
<dbReference type="Proteomes" id="UP000318380">
    <property type="component" value="Unassembled WGS sequence"/>
</dbReference>
<dbReference type="InterPro" id="IPR036890">
    <property type="entry name" value="HATPase_C_sf"/>
</dbReference>
<keyword evidence="8" id="KW-0902">Two-component regulatory system</keyword>
<organism evidence="12 13">
    <name type="scientific">Kribbella amoyensis</name>
    <dbReference type="NCBI Taxonomy" id="996641"/>
    <lineage>
        <taxon>Bacteria</taxon>
        <taxon>Bacillati</taxon>
        <taxon>Actinomycetota</taxon>
        <taxon>Actinomycetes</taxon>
        <taxon>Propionibacteriales</taxon>
        <taxon>Kribbellaceae</taxon>
        <taxon>Kribbella</taxon>
    </lineage>
</organism>
<evidence type="ECO:0000256" key="7">
    <source>
        <dbReference type="ARBA" id="ARBA00022840"/>
    </source>
</evidence>
<keyword evidence="9" id="KW-1133">Transmembrane helix</keyword>
<dbReference type="GO" id="GO:0000155">
    <property type="term" value="F:phosphorelay sensor kinase activity"/>
    <property type="evidence" value="ECO:0007669"/>
    <property type="project" value="InterPro"/>
</dbReference>
<dbReference type="AlphaFoldDB" id="A0A561BTJ2"/>
<evidence type="ECO:0000256" key="3">
    <source>
        <dbReference type="ARBA" id="ARBA00022553"/>
    </source>
</evidence>
<feature type="transmembrane region" description="Helical" evidence="9">
    <location>
        <begin position="66"/>
        <end position="89"/>
    </location>
</feature>
<keyword evidence="6 12" id="KW-0418">Kinase</keyword>
<protein>
    <recommendedName>
        <fullName evidence="2">histidine kinase</fullName>
        <ecNumber evidence="2">2.7.13.3</ecNumber>
    </recommendedName>
</protein>
<dbReference type="EMBL" id="VIVK01000001">
    <property type="protein sequence ID" value="TWD82205.1"/>
    <property type="molecule type" value="Genomic_DNA"/>
</dbReference>
<evidence type="ECO:0000256" key="8">
    <source>
        <dbReference type="ARBA" id="ARBA00023012"/>
    </source>
</evidence>
<keyword evidence="13" id="KW-1185">Reference proteome</keyword>
<keyword evidence="5" id="KW-0547">Nucleotide-binding</keyword>